<dbReference type="AlphaFoldDB" id="A0A8R1UWF0"/>
<keyword evidence="1" id="KW-0812">Transmembrane</keyword>
<reference evidence="3" key="1">
    <citation type="journal article" date="2008" name="Nat. Genet.">
        <title>The Pristionchus pacificus genome provides a unique perspective on nematode lifestyle and parasitism.</title>
        <authorList>
            <person name="Dieterich C."/>
            <person name="Clifton S.W."/>
            <person name="Schuster L.N."/>
            <person name="Chinwalla A."/>
            <person name="Delehaunty K."/>
            <person name="Dinkelacker I."/>
            <person name="Fulton L."/>
            <person name="Fulton R."/>
            <person name="Godfrey J."/>
            <person name="Minx P."/>
            <person name="Mitreva M."/>
            <person name="Roeseler W."/>
            <person name="Tian H."/>
            <person name="Witte H."/>
            <person name="Yang S.P."/>
            <person name="Wilson R.K."/>
            <person name="Sommer R.J."/>
        </authorList>
    </citation>
    <scope>NUCLEOTIDE SEQUENCE [LARGE SCALE GENOMIC DNA]</scope>
    <source>
        <strain evidence="3">PS312</strain>
    </source>
</reference>
<evidence type="ECO:0000256" key="1">
    <source>
        <dbReference type="SAM" id="Phobius"/>
    </source>
</evidence>
<protein>
    <submittedName>
        <fullName evidence="2">Uncharacterized protein</fullName>
    </submittedName>
</protein>
<dbReference type="EnsemblMetazoa" id="PPA40330.1">
    <property type="protein sequence ID" value="PPA40330.1"/>
    <property type="gene ID" value="WBGene00278699"/>
</dbReference>
<feature type="transmembrane region" description="Helical" evidence="1">
    <location>
        <begin position="60"/>
        <end position="86"/>
    </location>
</feature>
<accession>A0A8R1UWF0</accession>
<dbReference type="Proteomes" id="UP000005239">
    <property type="component" value="Unassembled WGS sequence"/>
</dbReference>
<keyword evidence="1" id="KW-0472">Membrane</keyword>
<proteinExistence type="predicted"/>
<sequence>MNIPFPSLFVTLHQLNSIVTLIISTSFWHTRQGFIVKFSLGHFKYNELVVMLFDGQRSPITYLVFIQVWWACVLGAGIFDSLTYIFRYAKLCKPKWNEFLERNGIIGMVLILW</sequence>
<keyword evidence="3" id="KW-1185">Reference proteome</keyword>
<organism evidence="2 3">
    <name type="scientific">Pristionchus pacificus</name>
    <name type="common">Parasitic nematode worm</name>
    <dbReference type="NCBI Taxonomy" id="54126"/>
    <lineage>
        <taxon>Eukaryota</taxon>
        <taxon>Metazoa</taxon>
        <taxon>Ecdysozoa</taxon>
        <taxon>Nematoda</taxon>
        <taxon>Chromadorea</taxon>
        <taxon>Rhabditida</taxon>
        <taxon>Rhabditina</taxon>
        <taxon>Diplogasteromorpha</taxon>
        <taxon>Diplogasteroidea</taxon>
        <taxon>Neodiplogasteridae</taxon>
        <taxon>Pristionchus</taxon>
    </lineage>
</organism>
<name>A0A8R1UWF0_PRIPA</name>
<reference evidence="2" key="2">
    <citation type="submission" date="2022-06" db="UniProtKB">
        <authorList>
            <consortium name="EnsemblMetazoa"/>
        </authorList>
    </citation>
    <scope>IDENTIFICATION</scope>
    <source>
        <strain evidence="2">PS312</strain>
    </source>
</reference>
<evidence type="ECO:0000313" key="2">
    <source>
        <dbReference type="EnsemblMetazoa" id="PPA40330.1"/>
    </source>
</evidence>
<gene>
    <name evidence="2" type="primary">WBGene00278699</name>
</gene>
<keyword evidence="1" id="KW-1133">Transmembrane helix</keyword>
<evidence type="ECO:0000313" key="3">
    <source>
        <dbReference type="Proteomes" id="UP000005239"/>
    </source>
</evidence>